<keyword evidence="1" id="KW-0378">Hydrolase</keyword>
<protein>
    <submittedName>
        <fullName evidence="1">CBPC6 carboxypeptidase</fullName>
    </submittedName>
</protein>
<name>A0ABS2Y0D8_POLSP</name>
<keyword evidence="1" id="KW-0645">Protease</keyword>
<feature type="non-terminal residue" evidence="1">
    <location>
        <position position="1"/>
    </location>
</feature>
<evidence type="ECO:0000313" key="1">
    <source>
        <dbReference type="EMBL" id="MBN3280122.1"/>
    </source>
</evidence>
<organism evidence="1 2">
    <name type="scientific">Polyodon spathula</name>
    <name type="common">North American paddlefish</name>
    <name type="synonym">Squalus spathula</name>
    <dbReference type="NCBI Taxonomy" id="7913"/>
    <lineage>
        <taxon>Eukaryota</taxon>
        <taxon>Metazoa</taxon>
        <taxon>Chordata</taxon>
        <taxon>Craniata</taxon>
        <taxon>Vertebrata</taxon>
        <taxon>Euteleostomi</taxon>
        <taxon>Actinopterygii</taxon>
        <taxon>Chondrostei</taxon>
        <taxon>Acipenseriformes</taxon>
        <taxon>Polyodontidae</taxon>
        <taxon>Polyodon</taxon>
    </lineage>
</organism>
<dbReference type="Proteomes" id="UP001166093">
    <property type="component" value="Unassembled WGS sequence"/>
</dbReference>
<sequence>MSFAFCFDKEGDVYQFVYCYPDTYSRLWHYPDSLERRNLDYFQRDLLGLSVVSAGASHAVACVLSF</sequence>
<dbReference type="EMBL" id="JAAWVQ010095807">
    <property type="protein sequence ID" value="MBN3280122.1"/>
    <property type="molecule type" value="Genomic_DNA"/>
</dbReference>
<dbReference type="GO" id="GO:0004180">
    <property type="term" value="F:carboxypeptidase activity"/>
    <property type="evidence" value="ECO:0007669"/>
    <property type="project" value="UniProtKB-KW"/>
</dbReference>
<reference evidence="1" key="1">
    <citation type="journal article" date="2021" name="Cell">
        <title>Tracing the genetic footprints of vertebrate landing in non-teleost ray-finned fishes.</title>
        <authorList>
            <person name="Bi X."/>
            <person name="Wang K."/>
            <person name="Yang L."/>
            <person name="Pan H."/>
            <person name="Jiang H."/>
            <person name="Wei Q."/>
            <person name="Fang M."/>
            <person name="Yu H."/>
            <person name="Zhu C."/>
            <person name="Cai Y."/>
            <person name="He Y."/>
            <person name="Gan X."/>
            <person name="Zeng H."/>
            <person name="Yu D."/>
            <person name="Zhu Y."/>
            <person name="Jiang H."/>
            <person name="Qiu Q."/>
            <person name="Yang H."/>
            <person name="Zhang Y.E."/>
            <person name="Wang W."/>
            <person name="Zhu M."/>
            <person name="He S."/>
            <person name="Zhang G."/>
        </authorList>
    </citation>
    <scope>NUCLEOTIDE SEQUENCE</scope>
    <source>
        <strain evidence="1">Pddl_001</strain>
    </source>
</reference>
<keyword evidence="2" id="KW-1185">Reference proteome</keyword>
<comment type="caution">
    <text evidence="1">The sequence shown here is derived from an EMBL/GenBank/DDBJ whole genome shotgun (WGS) entry which is preliminary data.</text>
</comment>
<proteinExistence type="predicted"/>
<gene>
    <name evidence="1" type="primary">Agbl4_2</name>
    <name evidence="1" type="ORF">GTO93_0010661</name>
</gene>
<evidence type="ECO:0000313" key="2">
    <source>
        <dbReference type="Proteomes" id="UP001166093"/>
    </source>
</evidence>
<feature type="non-terminal residue" evidence="1">
    <location>
        <position position="66"/>
    </location>
</feature>
<keyword evidence="1" id="KW-0121">Carboxypeptidase</keyword>
<accession>A0ABS2Y0D8</accession>